<dbReference type="PANTHER" id="PTHR30589">
    <property type="entry name" value="PROLIPOPROTEIN DIACYLGLYCERYL TRANSFERASE"/>
    <property type="match status" value="1"/>
</dbReference>
<evidence type="ECO:0000313" key="8">
    <source>
        <dbReference type="EMBL" id="ACM21385.1"/>
    </source>
</evidence>
<name>B9M3G4_GEODF</name>
<dbReference type="eggNOG" id="COG0682">
    <property type="taxonomic scope" value="Bacteria"/>
</dbReference>
<evidence type="ECO:0000256" key="5">
    <source>
        <dbReference type="ARBA" id="ARBA00022989"/>
    </source>
</evidence>
<keyword evidence="2 7" id="KW-1003">Cell membrane</keyword>
<dbReference type="OrthoDB" id="871140at2"/>
<evidence type="ECO:0000256" key="2">
    <source>
        <dbReference type="ARBA" id="ARBA00022475"/>
    </source>
</evidence>
<reference evidence="8 9" key="1">
    <citation type="submission" date="2009-01" db="EMBL/GenBank/DDBJ databases">
        <title>Complete sequence of Geobacter sp. FRC-32.</title>
        <authorList>
            <consortium name="US DOE Joint Genome Institute"/>
            <person name="Lucas S."/>
            <person name="Copeland A."/>
            <person name="Lapidus A."/>
            <person name="Glavina del Rio T."/>
            <person name="Dalin E."/>
            <person name="Tice H."/>
            <person name="Bruce D."/>
            <person name="Goodwin L."/>
            <person name="Pitluck S."/>
            <person name="Saunders E."/>
            <person name="Brettin T."/>
            <person name="Detter J.C."/>
            <person name="Han C."/>
            <person name="Larimer F."/>
            <person name="Land M."/>
            <person name="Hauser L."/>
            <person name="Kyrpides N."/>
            <person name="Ovchinnikova G."/>
            <person name="Kostka J."/>
            <person name="Richardson P."/>
        </authorList>
    </citation>
    <scope>NUCLEOTIDE SEQUENCE [LARGE SCALE GENOMIC DNA]</scope>
    <source>
        <strain evidence="9">DSM 22248 / JCM 15807 / FRC-32</strain>
    </source>
</reference>
<keyword evidence="5 7" id="KW-1133">Transmembrane helix</keyword>
<accession>B9M3G4</accession>
<proteinExistence type="inferred from homology"/>
<feature type="binding site" evidence="7">
    <location>
        <position position="138"/>
    </location>
    <ligand>
        <name>a 1,2-diacyl-sn-glycero-3-phospho-(1'-sn-glycerol)</name>
        <dbReference type="ChEBI" id="CHEBI:64716"/>
    </ligand>
</feature>
<keyword evidence="6 7" id="KW-0472">Membrane</keyword>
<dbReference type="NCBIfam" id="TIGR00544">
    <property type="entry name" value="lgt"/>
    <property type="match status" value="1"/>
</dbReference>
<comment type="similarity">
    <text evidence="1 7">Belongs to the Lgt family.</text>
</comment>
<gene>
    <name evidence="7 8" type="primary">lgt</name>
    <name evidence="8" type="ordered locus">Geob_3042</name>
</gene>
<feature type="transmembrane region" description="Helical" evidence="7">
    <location>
        <begin position="198"/>
        <end position="215"/>
    </location>
</feature>
<evidence type="ECO:0000256" key="7">
    <source>
        <dbReference type="HAMAP-Rule" id="MF_01147"/>
    </source>
</evidence>
<feature type="transmembrane region" description="Helical" evidence="7">
    <location>
        <begin position="173"/>
        <end position="191"/>
    </location>
</feature>
<feature type="transmembrane region" description="Helical" evidence="7">
    <location>
        <begin position="235"/>
        <end position="255"/>
    </location>
</feature>
<keyword evidence="8" id="KW-0449">Lipoprotein</keyword>
<dbReference type="HAMAP" id="MF_01147">
    <property type="entry name" value="Lgt"/>
    <property type="match status" value="1"/>
</dbReference>
<dbReference type="EC" id="2.5.1.145" evidence="7"/>
<comment type="subcellular location">
    <subcellularLocation>
        <location evidence="7">Cell inner membrane</location>
        <topology evidence="7">Multi-pass membrane protein</topology>
    </subcellularLocation>
</comment>
<dbReference type="Pfam" id="PF01790">
    <property type="entry name" value="LGT"/>
    <property type="match status" value="1"/>
</dbReference>
<keyword evidence="3 7" id="KW-0808">Transferase</keyword>
<feature type="transmembrane region" description="Helical" evidence="7">
    <location>
        <begin position="20"/>
        <end position="40"/>
    </location>
</feature>
<dbReference type="EMBL" id="CP001390">
    <property type="protein sequence ID" value="ACM21385.1"/>
    <property type="molecule type" value="Genomic_DNA"/>
</dbReference>
<dbReference type="HOGENOM" id="CLU_013386_1_0_7"/>
<comment type="function">
    <text evidence="7">Catalyzes the transfer of the diacylglyceryl group from phosphatidylglycerol to the sulfhydryl group of the N-terminal cysteine of a prolipoprotein, the first step in the formation of mature lipoproteins.</text>
</comment>
<dbReference type="AlphaFoldDB" id="B9M3G4"/>
<dbReference type="PANTHER" id="PTHR30589:SF0">
    <property type="entry name" value="PHOSPHATIDYLGLYCEROL--PROLIPOPROTEIN DIACYLGLYCERYL TRANSFERASE"/>
    <property type="match status" value="1"/>
</dbReference>
<dbReference type="RefSeq" id="WP_012648113.1">
    <property type="nucleotide sequence ID" value="NC_011979.1"/>
</dbReference>
<feature type="transmembrane region" description="Helical" evidence="7">
    <location>
        <begin position="87"/>
        <end position="112"/>
    </location>
</feature>
<sequence>MKFPDFDPVFLRIGPLQFRWYGLMYIIGFIAAYFIIKAGVKKKHLPLSKDDVADLIFTVALGVILGGRLGYILFYDLQVYLAKPLEIFAVWHGGMSFHGGLLGAIAAGFYYIRKKRIGFYQIADIGFIAGPVGLCLGRIGNFINGELYGRVTNVPWGVVFPGAGNLPRHPSQLYEAILEGPLMFSILWLLGRRKHPEGAVFWSFIGLYGLFRFIVEFFREPDAQLGLVAGRFSMGQMLSLPMALLGCGMIVWLYLRDKRHSN</sequence>
<evidence type="ECO:0000256" key="1">
    <source>
        <dbReference type="ARBA" id="ARBA00007150"/>
    </source>
</evidence>
<keyword evidence="7" id="KW-0997">Cell inner membrane</keyword>
<evidence type="ECO:0000256" key="3">
    <source>
        <dbReference type="ARBA" id="ARBA00022679"/>
    </source>
</evidence>
<organism evidence="8 9">
    <name type="scientific">Geotalea daltonii (strain DSM 22248 / JCM 15807 / FRC-32)</name>
    <name type="common">Geobacter daltonii</name>
    <dbReference type="NCBI Taxonomy" id="316067"/>
    <lineage>
        <taxon>Bacteria</taxon>
        <taxon>Pseudomonadati</taxon>
        <taxon>Thermodesulfobacteriota</taxon>
        <taxon>Desulfuromonadia</taxon>
        <taxon>Geobacterales</taxon>
        <taxon>Geobacteraceae</taxon>
        <taxon>Geotalea</taxon>
    </lineage>
</organism>
<dbReference type="Proteomes" id="UP000007721">
    <property type="component" value="Chromosome"/>
</dbReference>
<comment type="pathway">
    <text evidence="7">Protein modification; lipoprotein biosynthesis (diacylglyceryl transfer).</text>
</comment>
<keyword evidence="4 7" id="KW-0812">Transmembrane</keyword>
<dbReference type="STRING" id="316067.Geob_3042"/>
<dbReference type="GO" id="GO:0005886">
    <property type="term" value="C:plasma membrane"/>
    <property type="evidence" value="ECO:0007669"/>
    <property type="project" value="UniProtKB-SubCell"/>
</dbReference>
<comment type="catalytic activity">
    <reaction evidence="7">
        <text>L-cysteinyl-[prolipoprotein] + a 1,2-diacyl-sn-glycero-3-phospho-(1'-sn-glycerol) = an S-1,2-diacyl-sn-glyceryl-L-cysteinyl-[prolipoprotein] + sn-glycerol 1-phosphate + H(+)</text>
        <dbReference type="Rhea" id="RHEA:56712"/>
        <dbReference type="Rhea" id="RHEA-COMP:14679"/>
        <dbReference type="Rhea" id="RHEA-COMP:14680"/>
        <dbReference type="ChEBI" id="CHEBI:15378"/>
        <dbReference type="ChEBI" id="CHEBI:29950"/>
        <dbReference type="ChEBI" id="CHEBI:57685"/>
        <dbReference type="ChEBI" id="CHEBI:64716"/>
        <dbReference type="ChEBI" id="CHEBI:140658"/>
        <dbReference type="EC" id="2.5.1.145"/>
    </reaction>
</comment>
<dbReference type="KEGG" id="geo:Geob_3042"/>
<dbReference type="GO" id="GO:0008961">
    <property type="term" value="F:phosphatidylglycerol-prolipoprotein diacylglyceryl transferase activity"/>
    <property type="evidence" value="ECO:0007669"/>
    <property type="project" value="UniProtKB-UniRule"/>
</dbReference>
<feature type="transmembrane region" description="Helical" evidence="7">
    <location>
        <begin position="52"/>
        <end position="75"/>
    </location>
</feature>
<protein>
    <recommendedName>
        <fullName evidence="7">Phosphatidylglycerol--prolipoprotein diacylglyceryl transferase</fullName>
        <ecNumber evidence="7">2.5.1.145</ecNumber>
    </recommendedName>
</protein>
<evidence type="ECO:0000313" key="9">
    <source>
        <dbReference type="Proteomes" id="UP000007721"/>
    </source>
</evidence>
<dbReference type="PROSITE" id="PS01311">
    <property type="entry name" value="LGT"/>
    <property type="match status" value="1"/>
</dbReference>
<dbReference type="UniPathway" id="UPA00664"/>
<evidence type="ECO:0000256" key="6">
    <source>
        <dbReference type="ARBA" id="ARBA00023136"/>
    </source>
</evidence>
<dbReference type="GO" id="GO:0042158">
    <property type="term" value="P:lipoprotein biosynthetic process"/>
    <property type="evidence" value="ECO:0007669"/>
    <property type="project" value="UniProtKB-UniRule"/>
</dbReference>
<evidence type="ECO:0000256" key="4">
    <source>
        <dbReference type="ARBA" id="ARBA00022692"/>
    </source>
</evidence>
<feature type="transmembrane region" description="Helical" evidence="7">
    <location>
        <begin position="119"/>
        <end position="139"/>
    </location>
</feature>
<keyword evidence="9" id="KW-1185">Reference proteome</keyword>
<dbReference type="InterPro" id="IPR001640">
    <property type="entry name" value="Lgt"/>
</dbReference>